<accession>A0A5D4KAM6</accession>
<dbReference type="Proteomes" id="UP000323317">
    <property type="component" value="Unassembled WGS sequence"/>
</dbReference>
<evidence type="ECO:0000313" key="1">
    <source>
        <dbReference type="EMBL" id="TYR74212.1"/>
    </source>
</evidence>
<proteinExistence type="predicted"/>
<evidence type="ECO:0000313" key="2">
    <source>
        <dbReference type="Proteomes" id="UP000323317"/>
    </source>
</evidence>
<dbReference type="InterPro" id="IPR027417">
    <property type="entry name" value="P-loop_NTPase"/>
</dbReference>
<reference evidence="1 2" key="1">
    <citation type="submission" date="2019-08" db="EMBL/GenBank/DDBJ databases">
        <title>Bacillus genomes from the desert of Cuatro Cienegas, Coahuila.</title>
        <authorList>
            <person name="Olmedo-Alvarez G."/>
        </authorList>
    </citation>
    <scope>NUCLEOTIDE SEQUENCE [LARGE SCALE GENOMIC DNA]</scope>
    <source>
        <strain evidence="1 2">CH40_1T</strain>
    </source>
</reference>
<dbReference type="AlphaFoldDB" id="A0A5D4KAM6"/>
<comment type="caution">
    <text evidence="1">The sequence shown here is derived from an EMBL/GenBank/DDBJ whole genome shotgun (WGS) entry which is preliminary data.</text>
</comment>
<dbReference type="Gene3D" id="3.40.50.300">
    <property type="entry name" value="P-loop containing nucleotide triphosphate hydrolases"/>
    <property type="match status" value="1"/>
</dbReference>
<sequence length="181" mass="20694">MSRETKVIAVSGVSGSGKTTVTKCLGERLRNSESLFFDDYIWKDAPEDLVKWVKDGADYDLWNLEPLVKDVMTLLESVDPPSFILLDYPFSYQNQGMKDWIDLSIYIDTPLDVAQGRRILRDYKNGTASEIHKDITFYLEEGRRAYEEMETTIKGDADYIVDGTLPVNRVVVLILSELRGR</sequence>
<organism evidence="1 2">
    <name type="scientific">Rossellomorea vietnamensis</name>
    <dbReference type="NCBI Taxonomy" id="218284"/>
    <lineage>
        <taxon>Bacteria</taxon>
        <taxon>Bacillati</taxon>
        <taxon>Bacillota</taxon>
        <taxon>Bacilli</taxon>
        <taxon>Bacillales</taxon>
        <taxon>Bacillaceae</taxon>
        <taxon>Rossellomorea</taxon>
    </lineage>
</organism>
<dbReference type="NCBIfam" id="NF006085">
    <property type="entry name" value="PRK08233.1"/>
    <property type="match status" value="1"/>
</dbReference>
<dbReference type="RefSeq" id="WP_148947699.1">
    <property type="nucleotide sequence ID" value="NZ_JBNIKK010000003.1"/>
</dbReference>
<name>A0A5D4KAM6_9BACI</name>
<dbReference type="EMBL" id="VTEH01000013">
    <property type="protein sequence ID" value="TYR74212.1"/>
    <property type="molecule type" value="Genomic_DNA"/>
</dbReference>
<gene>
    <name evidence="1" type="ORF">FZC79_15470</name>
</gene>
<protein>
    <submittedName>
        <fullName evidence="1">AAA family ATPase</fullName>
    </submittedName>
</protein>
<dbReference type="SUPFAM" id="SSF52540">
    <property type="entry name" value="P-loop containing nucleoside triphosphate hydrolases"/>
    <property type="match status" value="1"/>
</dbReference>